<keyword evidence="5 9" id="KW-0010">Activator</keyword>
<comment type="caution">
    <text evidence="12">The sequence shown here is derived from an EMBL/GenBank/DDBJ whole genome shotgun (WGS) entry which is preliminary data.</text>
</comment>
<feature type="compositionally biased region" description="Acidic residues" evidence="10">
    <location>
        <begin position="618"/>
        <end position="640"/>
    </location>
</feature>
<feature type="region of interest" description="Disordered" evidence="10">
    <location>
        <begin position="610"/>
        <end position="640"/>
    </location>
</feature>
<dbReference type="Pfam" id="PF08638">
    <property type="entry name" value="Med14"/>
    <property type="match status" value="1"/>
</dbReference>
<feature type="compositionally biased region" description="Basic and acidic residues" evidence="10">
    <location>
        <begin position="355"/>
        <end position="371"/>
    </location>
</feature>
<keyword evidence="7 9" id="KW-0539">Nucleus</keyword>
<feature type="region of interest" description="Disordered" evidence="10">
    <location>
        <begin position="316"/>
        <end position="371"/>
    </location>
</feature>
<evidence type="ECO:0000256" key="5">
    <source>
        <dbReference type="ARBA" id="ARBA00023159"/>
    </source>
</evidence>
<dbReference type="InterPro" id="IPR013947">
    <property type="entry name" value="Mediator_Med14"/>
</dbReference>
<evidence type="ECO:0000256" key="3">
    <source>
        <dbReference type="ARBA" id="ARBA00019619"/>
    </source>
</evidence>
<keyword evidence="4 9" id="KW-0805">Transcription regulation</keyword>
<feature type="compositionally biased region" description="Low complexity" evidence="10">
    <location>
        <begin position="1053"/>
        <end position="1062"/>
    </location>
</feature>
<dbReference type="Proteomes" id="UP001342314">
    <property type="component" value="Unassembled WGS sequence"/>
</dbReference>
<comment type="function">
    <text evidence="9">Component of the Mediator complex, a coactivator involved in the regulated transcription of nearly all RNA polymerase II-dependent genes. Mediator functions as a bridge to convey information from gene-specific regulatory proteins to the basal RNA polymerase II transcription machinery. Mediator is recruited to promoters by direct interactions with regulatory proteins and serves as a scaffold for the assembly of a functional preinitiation complex with RNA polymerase II and the general transcription factors.</text>
</comment>
<accession>A0AAV5GLT0</accession>
<evidence type="ECO:0000256" key="9">
    <source>
        <dbReference type="RuleBase" id="RU365082"/>
    </source>
</evidence>
<dbReference type="GO" id="GO:0006357">
    <property type="term" value="P:regulation of transcription by RNA polymerase II"/>
    <property type="evidence" value="ECO:0007669"/>
    <property type="project" value="InterPro"/>
</dbReference>
<feature type="compositionally biased region" description="Pro residues" evidence="10">
    <location>
        <begin position="316"/>
        <end position="328"/>
    </location>
</feature>
<dbReference type="InterPro" id="IPR055122">
    <property type="entry name" value="Med14_N"/>
</dbReference>
<comment type="subcellular location">
    <subcellularLocation>
        <location evidence="1 9">Nucleus</location>
    </subcellularLocation>
</comment>
<feature type="compositionally biased region" description="Low complexity" evidence="10">
    <location>
        <begin position="466"/>
        <end position="478"/>
    </location>
</feature>
<feature type="region of interest" description="Disordered" evidence="10">
    <location>
        <begin position="441"/>
        <end position="478"/>
    </location>
</feature>
<dbReference type="PANTHER" id="PTHR12809:SF2">
    <property type="entry name" value="MEDIATOR OF RNA POLYMERASE II TRANSCRIPTION SUBUNIT 14"/>
    <property type="match status" value="1"/>
</dbReference>
<dbReference type="GO" id="GO:0016592">
    <property type="term" value="C:mediator complex"/>
    <property type="evidence" value="ECO:0007669"/>
    <property type="project" value="UniProtKB-UniRule"/>
</dbReference>
<keyword evidence="6 9" id="KW-0804">Transcription</keyword>
<evidence type="ECO:0000256" key="6">
    <source>
        <dbReference type="ARBA" id="ARBA00023163"/>
    </source>
</evidence>
<feature type="compositionally biased region" description="Pro residues" evidence="10">
    <location>
        <begin position="1"/>
        <end position="27"/>
    </location>
</feature>
<protein>
    <recommendedName>
        <fullName evidence="3 9">Mediator of RNA polymerase II transcription subunit 14</fullName>
    </recommendedName>
    <alternativeName>
        <fullName evidence="8 9">Mediator complex subunit 14</fullName>
    </alternativeName>
</protein>
<organism evidence="12 13">
    <name type="scientific">Rhodotorula paludigena</name>
    <dbReference type="NCBI Taxonomy" id="86838"/>
    <lineage>
        <taxon>Eukaryota</taxon>
        <taxon>Fungi</taxon>
        <taxon>Dikarya</taxon>
        <taxon>Basidiomycota</taxon>
        <taxon>Pucciniomycotina</taxon>
        <taxon>Microbotryomycetes</taxon>
        <taxon>Sporidiobolales</taxon>
        <taxon>Sporidiobolaceae</taxon>
        <taxon>Rhodotorula</taxon>
    </lineage>
</organism>
<feature type="compositionally biased region" description="Low complexity" evidence="10">
    <location>
        <begin position="329"/>
        <end position="353"/>
    </location>
</feature>
<evidence type="ECO:0000256" key="2">
    <source>
        <dbReference type="ARBA" id="ARBA00007813"/>
    </source>
</evidence>
<name>A0AAV5GLT0_9BASI</name>
<dbReference type="PANTHER" id="PTHR12809">
    <property type="entry name" value="MEDIATOR COMPLEX SUBUNIT"/>
    <property type="match status" value="1"/>
</dbReference>
<evidence type="ECO:0000313" key="13">
    <source>
        <dbReference type="Proteomes" id="UP001342314"/>
    </source>
</evidence>
<evidence type="ECO:0000256" key="10">
    <source>
        <dbReference type="SAM" id="MobiDB-lite"/>
    </source>
</evidence>
<dbReference type="AlphaFoldDB" id="A0AAV5GLT0"/>
<feature type="compositionally biased region" description="Low complexity" evidence="10">
    <location>
        <begin position="441"/>
        <end position="453"/>
    </location>
</feature>
<reference evidence="12 13" key="1">
    <citation type="submission" date="2021-12" db="EMBL/GenBank/DDBJ databases">
        <title>High titer production of polyol ester of fatty acids by Rhodotorula paludigena BS15 towards product separation-free biomass refinery.</title>
        <authorList>
            <person name="Mano J."/>
            <person name="Ono H."/>
            <person name="Tanaka T."/>
            <person name="Naito K."/>
            <person name="Sushida H."/>
            <person name="Ike M."/>
            <person name="Tokuyasu K."/>
            <person name="Kitaoka M."/>
        </authorList>
    </citation>
    <scope>NUCLEOTIDE SEQUENCE [LARGE SCALE GENOMIC DNA]</scope>
    <source>
        <strain evidence="12 13">BS15</strain>
    </source>
</reference>
<proteinExistence type="inferred from homology"/>
<keyword evidence="13" id="KW-1185">Reference proteome</keyword>
<comment type="similarity">
    <text evidence="2 9">Belongs to the Mediator complex subunit 14 family.</text>
</comment>
<sequence>MDPPPPPAPLPPGPSLDAAPPPPPPAPALKAAPGKHRDAAPPDDDPSLDAELPVVLQDLVPLSYLIDRVVADAYADLANLVETLPSQNDQARKRAIVDYVLHTRRQVLKLLVLTRWSTEADRIGKAMNIVGFLSMQNHAIDASVTALTDTTTMLSGARVRNYDLSSALAVLSTGTYPALPSSLREPFESGSAPLNDAQVLDTLTEVDDVLRWRLVMGRETVPPPMTRVPWRIHDGRVTFVVPGLWEASFTYGGGAKDEDEGQEGTEWFLLGVRFLFRVRDARGSWASTPLGPLKEHLIDMCNRELLRRPYFPPPEPPFGVAPPPPAPVPADAAAPAPVAEGEGAAEAGAAADAIESDKVKEARTKDEREEIVRKRRRDRPLDRAYTFLQRLALSYQLEAVYSTAVRLAATSWSGNLKVEMSKERDEVRVEYWSYKPELPAAQAGRAPPAQPQRSGPGGTLIFSIRPSASPSDNPAASASAVAAPASRISAREHALQAALSSATTSSASLADPPAAAVADAAPPSPDVPLALSVSWQPPLSASRPSAAPPSRLTSLPLRLSASLDLEALLRRVTAIHARETVERLAEVVRGAPGEKERGARVVYPAEEGVGAVRSDGGDGMELDDEDAEESEGEEGEVDEETEQVPHLLLPLVGSQALSAHILPLSGRFELRLASTAASATSAEGDAASAVVEQRLRAAAERIDFERFVPAPPPPSLGGAATAVDGEVWMRGVAEVVARLRASTILDDLDTLLSLLSLPFSSPAVRRLPLPARELAKFGPSFPTPGAAGRTSLLFVPLSLAPAGAPAPSGLGAESWFVVFVLFDDGFRAALVRMTEASDGMNSFLEVGEVGWLGAAAGGAEGKGKERETGGEGATNLGFEVKGETVRALWAYCVHRVALFKLEQQLHLRHIPFALAQPSSPRTATLVDEGVLPRSPARPYLLVASTDLVRLSESAKVVARDAVLQCSASDEGHLRTTLSVRFRLPASHQSVFTSLPDPSELPEGVLWNPKRGVMVFVVDEGPDHTLERFLRAFATAVRTVLAAVHAAAASAAAASAEPSAAASPNKKGRPGLSAQVLPNGVAS</sequence>
<comment type="subunit">
    <text evidence="9">Component of the Mediator complex.</text>
</comment>
<feature type="region of interest" description="Disordered" evidence="10">
    <location>
        <begin position="1"/>
        <end position="49"/>
    </location>
</feature>
<dbReference type="GO" id="GO:0070847">
    <property type="term" value="C:core mediator complex"/>
    <property type="evidence" value="ECO:0007669"/>
    <property type="project" value="TreeGrafter"/>
</dbReference>
<feature type="domain" description="Mediator complex subunit MED14 N-terminal" evidence="11">
    <location>
        <begin position="60"/>
        <end position="252"/>
    </location>
</feature>
<evidence type="ECO:0000259" key="11">
    <source>
        <dbReference type="Pfam" id="PF08638"/>
    </source>
</evidence>
<evidence type="ECO:0000256" key="8">
    <source>
        <dbReference type="ARBA" id="ARBA00032007"/>
    </source>
</evidence>
<evidence type="ECO:0000256" key="1">
    <source>
        <dbReference type="ARBA" id="ARBA00004123"/>
    </source>
</evidence>
<dbReference type="GO" id="GO:0003712">
    <property type="term" value="F:transcription coregulator activity"/>
    <property type="evidence" value="ECO:0007669"/>
    <property type="project" value="UniProtKB-UniRule"/>
</dbReference>
<evidence type="ECO:0000256" key="7">
    <source>
        <dbReference type="ARBA" id="ARBA00023242"/>
    </source>
</evidence>
<evidence type="ECO:0000313" key="12">
    <source>
        <dbReference type="EMBL" id="GJN91168.1"/>
    </source>
</evidence>
<feature type="region of interest" description="Disordered" evidence="10">
    <location>
        <begin position="1053"/>
        <end position="1082"/>
    </location>
</feature>
<gene>
    <name evidence="12" type="ORF">Rhopal_004186-T1</name>
</gene>
<dbReference type="EMBL" id="BQKY01000008">
    <property type="protein sequence ID" value="GJN91168.1"/>
    <property type="molecule type" value="Genomic_DNA"/>
</dbReference>
<evidence type="ECO:0000256" key="4">
    <source>
        <dbReference type="ARBA" id="ARBA00023015"/>
    </source>
</evidence>